<dbReference type="Gene3D" id="3.30.300.30">
    <property type="match status" value="1"/>
</dbReference>
<dbReference type="InterPro" id="IPR025110">
    <property type="entry name" value="AMP-bd_C"/>
</dbReference>
<evidence type="ECO:0000256" key="1">
    <source>
        <dbReference type="ARBA" id="ARBA00006432"/>
    </source>
</evidence>
<dbReference type="InterPro" id="IPR000873">
    <property type="entry name" value="AMP-dep_synth/lig_dom"/>
</dbReference>
<evidence type="ECO:0000313" key="5">
    <source>
        <dbReference type="EMBL" id="PZA10035.1"/>
    </source>
</evidence>
<comment type="caution">
    <text evidence="5">The sequence shown here is derived from an EMBL/GenBank/DDBJ whole genome shotgun (WGS) entry which is preliminary data.</text>
</comment>
<dbReference type="Gene3D" id="3.40.50.12780">
    <property type="entry name" value="N-terminal domain of ligase-like"/>
    <property type="match status" value="1"/>
</dbReference>
<sequence>MALHDFTLADVYRRNAALFPERTAFVVDGVRLTHRDYLAQAERLASGLLRDGVQPGDRVAILSQNCIEMVELIGAVALIGAILLPVNYRLNADEIAFVLGDGAPSVVIAGTDYRDIVAGMLPALGSVKKAYAIGGGSGPFAPFSDLASDAPLNPPEFGAADGFVIIHTAAVGGRPRGALISQGNLLIAQSSLVEAWRLTEADVNLGMLPLFHVTGLGLMLTLQQAGGMSVIAAKFDPAQATRDIEAHKVTVMAEFAPMLGNILDQAQPAQLTSLRAVTGLDTPETIERFEATCPDATFWATFGQSETSGLSTFAPYRDRPNSAGRPLFWRTVAVVDAEDRPLPAGEVGEIVLRGPTVFKGYWNNVAATQHAFRNGWHHTGDMGRFDADGYLFYAGRAPEKELIKTGGENVYPAEVEGALKQHPAIAEAVVIGVPDPQWSEAIKAVCVCKPGQSIAADTLAEFVASLIARYKKPKHVVFVEALPKDAKGAIDRAAVKASHGQG</sequence>
<name>A0A323UB47_RHOPL</name>
<evidence type="ECO:0000259" key="4">
    <source>
        <dbReference type="Pfam" id="PF13193"/>
    </source>
</evidence>
<dbReference type="OrthoDB" id="9803968at2"/>
<dbReference type="GO" id="GO:0006631">
    <property type="term" value="P:fatty acid metabolic process"/>
    <property type="evidence" value="ECO:0007669"/>
    <property type="project" value="TreeGrafter"/>
</dbReference>
<dbReference type="Pfam" id="PF13193">
    <property type="entry name" value="AMP-binding_C"/>
    <property type="match status" value="1"/>
</dbReference>
<dbReference type="RefSeq" id="WP_110788142.1">
    <property type="nucleotide sequence ID" value="NZ_QKQS01000026.1"/>
</dbReference>
<protein>
    <submittedName>
        <fullName evidence="5">Long-chain fatty acid--CoA ligase</fullName>
    </submittedName>
</protein>
<reference evidence="5 6" key="1">
    <citation type="submission" date="2018-06" db="EMBL/GenBank/DDBJ databases">
        <title>Draft Whole-Genome Sequence of the purple photosynthetic bacterium Rhodospeudomonas palustris XCP.</title>
        <authorList>
            <person name="Rayyan A."/>
            <person name="Meyer T.E."/>
            <person name="Kyndt J.A."/>
        </authorList>
    </citation>
    <scope>NUCLEOTIDE SEQUENCE [LARGE SCALE GENOMIC DNA]</scope>
    <source>
        <strain evidence="5 6">XCP</strain>
    </source>
</reference>
<evidence type="ECO:0000259" key="3">
    <source>
        <dbReference type="Pfam" id="PF00501"/>
    </source>
</evidence>
<evidence type="ECO:0000313" key="6">
    <source>
        <dbReference type="Proteomes" id="UP000248134"/>
    </source>
</evidence>
<dbReference type="InterPro" id="IPR042099">
    <property type="entry name" value="ANL_N_sf"/>
</dbReference>
<dbReference type="CDD" id="cd17637">
    <property type="entry name" value="ACLS-CaiC"/>
    <property type="match status" value="1"/>
</dbReference>
<feature type="domain" description="AMP-dependent synthetase/ligase" evidence="3">
    <location>
        <begin position="13"/>
        <end position="362"/>
    </location>
</feature>
<proteinExistence type="inferred from homology"/>
<organism evidence="5 6">
    <name type="scientific">Rhodopseudomonas palustris</name>
    <dbReference type="NCBI Taxonomy" id="1076"/>
    <lineage>
        <taxon>Bacteria</taxon>
        <taxon>Pseudomonadati</taxon>
        <taxon>Pseudomonadota</taxon>
        <taxon>Alphaproteobacteria</taxon>
        <taxon>Hyphomicrobiales</taxon>
        <taxon>Nitrobacteraceae</taxon>
        <taxon>Rhodopseudomonas</taxon>
    </lineage>
</organism>
<gene>
    <name evidence="5" type="ORF">DNX69_22155</name>
</gene>
<dbReference type="GO" id="GO:0031956">
    <property type="term" value="F:medium-chain fatty acid-CoA ligase activity"/>
    <property type="evidence" value="ECO:0007669"/>
    <property type="project" value="TreeGrafter"/>
</dbReference>
<evidence type="ECO:0000256" key="2">
    <source>
        <dbReference type="ARBA" id="ARBA00022598"/>
    </source>
</evidence>
<keyword evidence="2 5" id="KW-0436">Ligase</keyword>
<accession>A0A323UB47</accession>
<dbReference type="EMBL" id="QKQS01000026">
    <property type="protein sequence ID" value="PZA10035.1"/>
    <property type="molecule type" value="Genomic_DNA"/>
</dbReference>
<dbReference type="PANTHER" id="PTHR43201:SF5">
    <property type="entry name" value="MEDIUM-CHAIN ACYL-COA LIGASE ACSF2, MITOCHONDRIAL"/>
    <property type="match status" value="1"/>
</dbReference>
<dbReference type="PANTHER" id="PTHR43201">
    <property type="entry name" value="ACYL-COA SYNTHETASE"/>
    <property type="match status" value="1"/>
</dbReference>
<dbReference type="InterPro" id="IPR045851">
    <property type="entry name" value="AMP-bd_C_sf"/>
</dbReference>
<dbReference type="Proteomes" id="UP000248134">
    <property type="component" value="Unassembled WGS sequence"/>
</dbReference>
<dbReference type="SUPFAM" id="SSF56801">
    <property type="entry name" value="Acetyl-CoA synthetase-like"/>
    <property type="match status" value="1"/>
</dbReference>
<dbReference type="Pfam" id="PF00501">
    <property type="entry name" value="AMP-binding"/>
    <property type="match status" value="1"/>
</dbReference>
<feature type="domain" description="AMP-binding enzyme C-terminal" evidence="4">
    <location>
        <begin position="414"/>
        <end position="488"/>
    </location>
</feature>
<dbReference type="AlphaFoldDB" id="A0A323UB47"/>
<comment type="similarity">
    <text evidence="1">Belongs to the ATP-dependent AMP-binding enzyme family.</text>
</comment>